<name>A0A2W7M9A4_9BACI</name>
<sequence length="76" mass="8858">MGDSLYDKMETELVAGFYYFINKNINEGILSNAMQSEIKLIECTAKRRGISLEELHEQGSHLLEMEMEMKRQVQPF</sequence>
<organism evidence="1 2">
    <name type="scientific">Psychrobacillus insolitus</name>
    <dbReference type="NCBI Taxonomy" id="1461"/>
    <lineage>
        <taxon>Bacteria</taxon>
        <taxon>Bacillati</taxon>
        <taxon>Bacillota</taxon>
        <taxon>Bacilli</taxon>
        <taxon>Bacillales</taxon>
        <taxon>Bacillaceae</taxon>
        <taxon>Psychrobacillus</taxon>
    </lineage>
</organism>
<dbReference type="AlphaFoldDB" id="A0A2W7M9A4"/>
<dbReference type="RefSeq" id="WP_245909326.1">
    <property type="nucleotide sequence ID" value="NZ_QKZI01000017.1"/>
</dbReference>
<dbReference type="Proteomes" id="UP000248646">
    <property type="component" value="Unassembled WGS sequence"/>
</dbReference>
<gene>
    <name evidence="1" type="ORF">C7437_1177</name>
</gene>
<dbReference type="EMBL" id="QKZI01000017">
    <property type="protein sequence ID" value="PZX01265.1"/>
    <property type="molecule type" value="Genomic_DNA"/>
</dbReference>
<protein>
    <submittedName>
        <fullName evidence="1">Uncharacterized protein</fullName>
    </submittedName>
</protein>
<reference evidence="1 2" key="1">
    <citation type="submission" date="2018-06" db="EMBL/GenBank/DDBJ databases">
        <title>Genomic Encyclopedia of Type Strains, Phase IV (KMG-IV): sequencing the most valuable type-strain genomes for metagenomic binning, comparative biology and taxonomic classification.</title>
        <authorList>
            <person name="Goeker M."/>
        </authorList>
    </citation>
    <scope>NUCLEOTIDE SEQUENCE [LARGE SCALE GENOMIC DNA]</scope>
    <source>
        <strain evidence="1 2">DSM 5</strain>
    </source>
</reference>
<keyword evidence="2" id="KW-1185">Reference proteome</keyword>
<proteinExistence type="predicted"/>
<comment type="caution">
    <text evidence="1">The sequence shown here is derived from an EMBL/GenBank/DDBJ whole genome shotgun (WGS) entry which is preliminary data.</text>
</comment>
<accession>A0A2W7M9A4</accession>
<evidence type="ECO:0000313" key="1">
    <source>
        <dbReference type="EMBL" id="PZX01265.1"/>
    </source>
</evidence>
<evidence type="ECO:0000313" key="2">
    <source>
        <dbReference type="Proteomes" id="UP000248646"/>
    </source>
</evidence>